<evidence type="ECO:0000256" key="3">
    <source>
        <dbReference type="ARBA" id="ARBA00022801"/>
    </source>
</evidence>
<dbReference type="InterPro" id="IPR038417">
    <property type="entry name" value="Alpga-gal_N_sf"/>
</dbReference>
<evidence type="ECO:0000256" key="4">
    <source>
        <dbReference type="ARBA" id="ARBA00023295"/>
    </source>
</evidence>
<evidence type="ECO:0000256" key="2">
    <source>
        <dbReference type="ARBA" id="ARBA00012755"/>
    </source>
</evidence>
<dbReference type="EC" id="3.2.1.22" evidence="2"/>
<dbReference type="InterPro" id="IPR013785">
    <property type="entry name" value="Aldolase_TIM"/>
</dbReference>
<dbReference type="Gene3D" id="2.70.98.60">
    <property type="entry name" value="alpha-galactosidase from lactobacil brevis"/>
    <property type="match status" value="1"/>
</dbReference>
<dbReference type="InterPro" id="IPR002252">
    <property type="entry name" value="Glyco_hydro_36"/>
</dbReference>
<dbReference type="AlphaFoldDB" id="A0A4Q4T0G7"/>
<reference evidence="5 6" key="1">
    <citation type="submission" date="2018-06" db="EMBL/GenBank/DDBJ databases">
        <title>Complete Genomes of Monosporascus.</title>
        <authorList>
            <person name="Robinson A.J."/>
            <person name="Natvig D.O."/>
        </authorList>
    </citation>
    <scope>NUCLEOTIDE SEQUENCE [LARGE SCALE GENOMIC DNA]</scope>
    <source>
        <strain evidence="5 6">CBS 110550</strain>
    </source>
</reference>
<comment type="catalytic activity">
    <reaction evidence="1">
        <text>Hydrolysis of terminal, non-reducing alpha-D-galactose residues in alpha-D-galactosides, including galactose oligosaccharides, galactomannans and galactolipids.</text>
        <dbReference type="EC" id="3.2.1.22"/>
    </reaction>
</comment>
<dbReference type="GO" id="GO:0004557">
    <property type="term" value="F:alpha-galactosidase activity"/>
    <property type="evidence" value="ECO:0007669"/>
    <property type="project" value="UniProtKB-EC"/>
</dbReference>
<gene>
    <name evidence="5" type="ORF">DL764_008616</name>
</gene>
<keyword evidence="3" id="KW-0378">Hydrolase</keyword>
<keyword evidence="6" id="KW-1185">Reference proteome</keyword>
<comment type="caution">
    <text evidence="5">The sequence shown here is derived from an EMBL/GenBank/DDBJ whole genome shotgun (WGS) entry which is preliminary data.</text>
</comment>
<name>A0A4Q4T0G7_9PEZI</name>
<evidence type="ECO:0000256" key="1">
    <source>
        <dbReference type="ARBA" id="ARBA00001255"/>
    </source>
</evidence>
<keyword evidence="4" id="KW-0326">Glycosidase</keyword>
<dbReference type="SUPFAM" id="SSF51445">
    <property type="entry name" value="(Trans)glycosidases"/>
    <property type="match status" value="1"/>
</dbReference>
<organism evidence="5 6">
    <name type="scientific">Monosporascus ibericus</name>
    <dbReference type="NCBI Taxonomy" id="155417"/>
    <lineage>
        <taxon>Eukaryota</taxon>
        <taxon>Fungi</taxon>
        <taxon>Dikarya</taxon>
        <taxon>Ascomycota</taxon>
        <taxon>Pezizomycotina</taxon>
        <taxon>Sordariomycetes</taxon>
        <taxon>Xylariomycetidae</taxon>
        <taxon>Xylariales</taxon>
        <taxon>Xylariales incertae sedis</taxon>
        <taxon>Monosporascus</taxon>
    </lineage>
</organism>
<dbReference type="PANTHER" id="PTHR43053:SF3">
    <property type="entry name" value="ALPHA-GALACTOSIDASE C-RELATED"/>
    <property type="match status" value="1"/>
</dbReference>
<dbReference type="CDD" id="cd14791">
    <property type="entry name" value="GH36"/>
    <property type="match status" value="1"/>
</dbReference>
<dbReference type="PANTHER" id="PTHR43053">
    <property type="entry name" value="GLYCOSIDASE FAMILY 31"/>
    <property type="match status" value="1"/>
</dbReference>
<dbReference type="Gene3D" id="3.20.20.70">
    <property type="entry name" value="Aldolase class I"/>
    <property type="match status" value="1"/>
</dbReference>
<dbReference type="Proteomes" id="UP000293360">
    <property type="component" value="Unassembled WGS sequence"/>
</dbReference>
<dbReference type="EMBL" id="QJNU01000700">
    <property type="protein sequence ID" value="RYO89178.1"/>
    <property type="molecule type" value="Genomic_DNA"/>
</dbReference>
<accession>A0A4Q4T0G7</accession>
<dbReference type="PRINTS" id="PR00743">
    <property type="entry name" value="GLHYDRLASE36"/>
</dbReference>
<evidence type="ECO:0000313" key="6">
    <source>
        <dbReference type="Proteomes" id="UP000293360"/>
    </source>
</evidence>
<dbReference type="OrthoDB" id="5795902at2759"/>
<dbReference type="GO" id="GO:0016052">
    <property type="term" value="P:carbohydrate catabolic process"/>
    <property type="evidence" value="ECO:0007669"/>
    <property type="project" value="InterPro"/>
</dbReference>
<dbReference type="Pfam" id="PF02065">
    <property type="entry name" value="Melibiase"/>
    <property type="match status" value="1"/>
</dbReference>
<dbReference type="InterPro" id="IPR050985">
    <property type="entry name" value="Alpha-glycosidase_related"/>
</dbReference>
<dbReference type="InterPro" id="IPR017853">
    <property type="entry name" value="GH"/>
</dbReference>
<evidence type="ECO:0000313" key="5">
    <source>
        <dbReference type="EMBL" id="RYO89178.1"/>
    </source>
</evidence>
<proteinExistence type="predicted"/>
<sequence>MAAGLLSVLSKREFGDVTARYVTDEKGNVGLWLYPTSAASALAERRATVADESWVRNTATAKPAIVVEPLAHVKIVGDDQPGQFGPGRTLLWSTSNDRFSLAGQRYEDDAMVTILSDSTGLRLEHRLVSGPYNLTLRSETRFVNASDRPVRLELLTSFALSGITPFAIDDAPGRLKAHRFRSVWSAEGRLVSDSIEHLHLERVYAGGMKLAERFGQVGSMPVRGWFPTALIEDTEAGVVWGVRIACPTSWQLEIARRYDDLTLAGGYADREFGHWTKTIQPGETFNAAPAWLACVSGTVDDACDRLLSVDIPAVEAQPAIEHDLPIVYNDWCTSWGAPHEDKLLETADRLAPLGVRYLVIDAGWYMPEVPGAHWATTMGDWEANLARFPLGLATTAAGIRERGLIPGLWMEPEHVARDSSAFHQVDHLLKRDEQTLTLELRRAWDLHDPWVHDFIDKQVIRTLANAGFGYLKIDYSETLGIGVDHADGLGEGLRRHGEGTHALFDHIRSALPELVTELVSAGGGRMEPSLLQRTSMASSSDAHEVVEIPIIAAALHRLVLPRQSLIWAVVHGDDSLRRLAYTLAATFLGRMCLSGDLVELDEEQLAFVKSATELYRRAAPVIRDGVTRLTEQFGASWRHPTGWQGVVRSTSEQVLVVLHTFKDSPMTLTVPLPGSNWHVVDTLTSLSVTIRGDVLEGFSESDFDAQVVLLERL</sequence>
<protein>
    <recommendedName>
        <fullName evidence="2">alpha-galactosidase</fullName>
        <ecNumber evidence="2">3.2.1.22</ecNumber>
    </recommendedName>
</protein>